<evidence type="ECO:0000256" key="2">
    <source>
        <dbReference type="ARBA" id="ARBA00007456"/>
    </source>
</evidence>
<organism evidence="13">
    <name type="scientific">Prunus dulcis</name>
    <name type="common">Almond</name>
    <name type="synonym">Amygdalus dulcis</name>
    <dbReference type="NCBI Taxonomy" id="3755"/>
    <lineage>
        <taxon>Eukaryota</taxon>
        <taxon>Viridiplantae</taxon>
        <taxon>Streptophyta</taxon>
        <taxon>Embryophyta</taxon>
        <taxon>Tracheophyta</taxon>
        <taxon>Spermatophyta</taxon>
        <taxon>Magnoliopsida</taxon>
        <taxon>eudicotyledons</taxon>
        <taxon>Gunneridae</taxon>
        <taxon>Pentapetalae</taxon>
        <taxon>rosids</taxon>
        <taxon>fabids</taxon>
        <taxon>Rosales</taxon>
        <taxon>Rosaceae</taxon>
        <taxon>Amygdaloideae</taxon>
        <taxon>Amygdaleae</taxon>
        <taxon>Prunus</taxon>
    </lineage>
</organism>
<dbReference type="SMART" id="SM00835">
    <property type="entry name" value="Cupin_1"/>
    <property type="match status" value="1"/>
</dbReference>
<comment type="similarity">
    <text evidence="2">Belongs to the germin family.</text>
</comment>
<keyword evidence="7" id="KW-0325">Glycoprotein</keyword>
<evidence type="ECO:0000256" key="10">
    <source>
        <dbReference type="PIRSR" id="PIRSR601929-2"/>
    </source>
</evidence>
<dbReference type="SUPFAM" id="SSF51182">
    <property type="entry name" value="RmlC-like cupins"/>
    <property type="match status" value="1"/>
</dbReference>
<protein>
    <submittedName>
        <fullName evidence="13">Germin-like protein 1</fullName>
    </submittedName>
</protein>
<sequence>MGSDLENRLSLKEEATPTSKPTKNLQPKADWTDARNYYLSCPQYGTIQNIGLLVANLKGPDGPAGYPCKSPANVTVSDFVFSGLAKGGNTTNIIQAAVTPAFVAQFPGVNGLGLSMARLDLAPGGVIPFHTHPGASEILVVTRGHITAGFVSSASTVYLETLKKGDVMLQQCKPGLQILDFALFANNLPSALVGQTTFLDLAQIKKLKGVLGGTG</sequence>
<dbReference type="InterPro" id="IPR019780">
    <property type="entry name" value="Germin_Mn-BS"/>
</dbReference>
<feature type="binding site" evidence="10">
    <location>
        <position position="130"/>
    </location>
    <ligand>
        <name>Mn(2+)</name>
        <dbReference type="ChEBI" id="CHEBI:29035"/>
    </ligand>
</feature>
<evidence type="ECO:0000256" key="1">
    <source>
        <dbReference type="ARBA" id="ARBA00004271"/>
    </source>
</evidence>
<feature type="binding site" evidence="10">
    <location>
        <position position="132"/>
    </location>
    <ligand>
        <name>Mn(2+)</name>
        <dbReference type="ChEBI" id="CHEBI:29035"/>
    </ligand>
</feature>
<name>A0A4Y1R3T5_PRUDU</name>
<reference evidence="13" key="1">
    <citation type="journal article" date="2019" name="Science">
        <title>Mutation of a bHLH transcription factor allowed almond domestication.</title>
        <authorList>
            <person name="Sanchez-Perez R."/>
            <person name="Pavan S."/>
            <person name="Mazzeo R."/>
            <person name="Moldovan C."/>
            <person name="Aiese Cigliano R."/>
            <person name="Del Cueto J."/>
            <person name="Ricciardi F."/>
            <person name="Lotti C."/>
            <person name="Ricciardi L."/>
            <person name="Dicenta F."/>
            <person name="Lopez-Marques R.L."/>
            <person name="Lindberg Moller B."/>
        </authorList>
    </citation>
    <scope>NUCLEOTIDE SEQUENCE</scope>
</reference>
<proteinExistence type="inferred from homology"/>
<dbReference type="EMBL" id="AP019299">
    <property type="protein sequence ID" value="BBG98799.1"/>
    <property type="molecule type" value="Genomic_DNA"/>
</dbReference>
<gene>
    <name evidence="13" type="ORF">Prudu_008292</name>
</gene>
<evidence type="ECO:0000256" key="7">
    <source>
        <dbReference type="ARBA" id="ARBA00023180"/>
    </source>
</evidence>
<feature type="compositionally biased region" description="Basic and acidic residues" evidence="11">
    <location>
        <begin position="1"/>
        <end position="15"/>
    </location>
</feature>
<dbReference type="Pfam" id="PF00190">
    <property type="entry name" value="Cupin_1"/>
    <property type="match status" value="1"/>
</dbReference>
<comment type="subcellular location">
    <subcellularLocation>
        <location evidence="1">Secreted</location>
        <location evidence="1">Extracellular space</location>
        <location evidence="1">Apoplast</location>
    </subcellularLocation>
</comment>
<evidence type="ECO:0000259" key="12">
    <source>
        <dbReference type="SMART" id="SM00835"/>
    </source>
</evidence>
<evidence type="ECO:0000256" key="4">
    <source>
        <dbReference type="ARBA" id="ARBA00022525"/>
    </source>
</evidence>
<feature type="binding site" evidence="9">
    <location>
        <position position="137"/>
    </location>
    <ligand>
        <name>oxalate</name>
        <dbReference type="ChEBI" id="CHEBI:30623"/>
    </ligand>
</feature>
<feature type="binding site" evidence="9">
    <location>
        <position position="132"/>
    </location>
    <ligand>
        <name>oxalate</name>
        <dbReference type="ChEBI" id="CHEBI:30623"/>
    </ligand>
</feature>
<dbReference type="AlphaFoldDB" id="A0A4Y1R3T5"/>
<feature type="compositionally biased region" description="Polar residues" evidence="11">
    <location>
        <begin position="16"/>
        <end position="25"/>
    </location>
</feature>
<dbReference type="GO" id="GO:0048046">
    <property type="term" value="C:apoplast"/>
    <property type="evidence" value="ECO:0007669"/>
    <property type="project" value="UniProtKB-SubCell"/>
</dbReference>
<evidence type="ECO:0000256" key="8">
    <source>
        <dbReference type="ARBA" id="ARBA00023211"/>
    </source>
</evidence>
<keyword evidence="4" id="KW-0964">Secreted</keyword>
<dbReference type="InterPro" id="IPR011051">
    <property type="entry name" value="RmlC_Cupin_sf"/>
</dbReference>
<evidence type="ECO:0000256" key="11">
    <source>
        <dbReference type="SAM" id="MobiDB-lite"/>
    </source>
</evidence>
<evidence type="ECO:0000256" key="9">
    <source>
        <dbReference type="PIRSR" id="PIRSR601929-1"/>
    </source>
</evidence>
<dbReference type="PANTHER" id="PTHR31238">
    <property type="entry name" value="GERMIN-LIKE PROTEIN SUBFAMILY 3 MEMBER 3"/>
    <property type="match status" value="1"/>
</dbReference>
<dbReference type="CDD" id="cd02241">
    <property type="entry name" value="cupin_OxOx"/>
    <property type="match status" value="1"/>
</dbReference>
<keyword evidence="3" id="KW-0052">Apoplast</keyword>
<dbReference type="InterPro" id="IPR006045">
    <property type="entry name" value="Cupin_1"/>
</dbReference>
<accession>A0A4Y1R3T5</accession>
<feature type="domain" description="Cupin type-1" evidence="12">
    <location>
        <begin position="82"/>
        <end position="205"/>
    </location>
</feature>
<evidence type="ECO:0000313" key="13">
    <source>
        <dbReference type="EMBL" id="BBG98799.1"/>
    </source>
</evidence>
<feature type="region of interest" description="Disordered" evidence="11">
    <location>
        <begin position="1"/>
        <end position="27"/>
    </location>
</feature>
<keyword evidence="5 9" id="KW-0479">Metal-binding</keyword>
<dbReference type="GO" id="GO:0030145">
    <property type="term" value="F:manganese ion binding"/>
    <property type="evidence" value="ECO:0007669"/>
    <property type="project" value="InterPro"/>
</dbReference>
<dbReference type="PROSITE" id="PS00725">
    <property type="entry name" value="GERMIN"/>
    <property type="match status" value="1"/>
</dbReference>
<dbReference type="Gene3D" id="2.60.120.10">
    <property type="entry name" value="Jelly Rolls"/>
    <property type="match status" value="1"/>
</dbReference>
<evidence type="ECO:0000256" key="5">
    <source>
        <dbReference type="ARBA" id="ARBA00022723"/>
    </source>
</evidence>
<dbReference type="InterPro" id="IPR001929">
    <property type="entry name" value="Germin"/>
</dbReference>
<evidence type="ECO:0000256" key="6">
    <source>
        <dbReference type="ARBA" id="ARBA00023157"/>
    </source>
</evidence>
<evidence type="ECO:0000256" key="3">
    <source>
        <dbReference type="ARBA" id="ARBA00022523"/>
    </source>
</evidence>
<dbReference type="InterPro" id="IPR014710">
    <property type="entry name" value="RmlC-like_jellyroll"/>
</dbReference>
<feature type="binding site" evidence="10">
    <location>
        <position position="137"/>
    </location>
    <ligand>
        <name>Mn(2+)</name>
        <dbReference type="ChEBI" id="CHEBI:29035"/>
    </ligand>
</feature>
<keyword evidence="6" id="KW-1015">Disulfide bond</keyword>
<keyword evidence="8 9" id="KW-0464">Manganese</keyword>